<sequence>MSDAQPGRRLGKGMLLLAWLAGMGLATHFFGLWEQRQHNPNQQVQSLHGAGYVEVRLLGNRQGHYVSDGRIGDTPVTFLLDTGATQVAVPEALARRLRLQRGAAVSLDTANGQAQGWRTRLERLALGDIRLNDVPALIVPGMDGDEVLLGMSALKQLEFSQRDGTLVLRQTISP</sequence>
<dbReference type="InterPro" id="IPR021109">
    <property type="entry name" value="Peptidase_aspartic_dom_sf"/>
</dbReference>
<dbReference type="SUPFAM" id="SSF50630">
    <property type="entry name" value="Acid proteases"/>
    <property type="match status" value="1"/>
</dbReference>
<dbReference type="STRING" id="428992.SAMN05216272_10545"/>
<keyword evidence="1" id="KW-0812">Transmembrane</keyword>
<keyword evidence="1" id="KW-1133">Transmembrane helix</keyword>
<keyword evidence="1" id="KW-0472">Membrane</keyword>
<protein>
    <submittedName>
        <fullName evidence="2">Aspartyl protease family protein</fullName>
    </submittedName>
</protein>
<evidence type="ECO:0000313" key="3">
    <source>
        <dbReference type="Proteomes" id="UP000199636"/>
    </source>
</evidence>
<dbReference type="Proteomes" id="UP000199636">
    <property type="component" value="Unassembled WGS sequence"/>
</dbReference>
<dbReference type="GO" id="GO:0008233">
    <property type="term" value="F:peptidase activity"/>
    <property type="evidence" value="ECO:0007669"/>
    <property type="project" value="UniProtKB-KW"/>
</dbReference>
<accession>A0A1G8H6K4</accession>
<proteinExistence type="predicted"/>
<evidence type="ECO:0000313" key="2">
    <source>
        <dbReference type="EMBL" id="SDI02253.1"/>
    </source>
</evidence>
<dbReference type="InterPro" id="IPR034122">
    <property type="entry name" value="Retropepsin-like_bacterial"/>
</dbReference>
<keyword evidence="3" id="KW-1185">Reference proteome</keyword>
<gene>
    <name evidence="2" type="ORF">SAMN05216272_10545</name>
</gene>
<dbReference type="Pfam" id="PF13975">
    <property type="entry name" value="gag-asp_proteas"/>
    <property type="match status" value="1"/>
</dbReference>
<dbReference type="Gene3D" id="2.40.70.10">
    <property type="entry name" value="Acid Proteases"/>
    <property type="match status" value="1"/>
</dbReference>
<dbReference type="InterPro" id="IPR011969">
    <property type="entry name" value="Clan_AA_Asp_peptidase_C"/>
</dbReference>
<dbReference type="CDD" id="cd05483">
    <property type="entry name" value="retropepsin_like_bacteria"/>
    <property type="match status" value="1"/>
</dbReference>
<keyword evidence="2" id="KW-0378">Hydrolase</keyword>
<feature type="transmembrane region" description="Helical" evidence="1">
    <location>
        <begin position="12"/>
        <end position="33"/>
    </location>
</feature>
<name>A0A1G8H6K4_9PSED</name>
<evidence type="ECO:0000256" key="1">
    <source>
        <dbReference type="SAM" id="Phobius"/>
    </source>
</evidence>
<dbReference type="OrthoDB" id="185963at2"/>
<dbReference type="AlphaFoldDB" id="A0A1G8H6K4"/>
<dbReference type="RefSeq" id="WP_090262957.1">
    <property type="nucleotide sequence ID" value="NZ_FNDS01000005.1"/>
</dbReference>
<dbReference type="GO" id="GO:0006508">
    <property type="term" value="P:proteolysis"/>
    <property type="evidence" value="ECO:0007669"/>
    <property type="project" value="UniProtKB-KW"/>
</dbReference>
<organism evidence="2 3">
    <name type="scientific">Pseudomonas panipatensis</name>
    <dbReference type="NCBI Taxonomy" id="428992"/>
    <lineage>
        <taxon>Bacteria</taxon>
        <taxon>Pseudomonadati</taxon>
        <taxon>Pseudomonadota</taxon>
        <taxon>Gammaproteobacteria</taxon>
        <taxon>Pseudomonadales</taxon>
        <taxon>Pseudomonadaceae</taxon>
        <taxon>Pseudomonas</taxon>
    </lineage>
</organism>
<reference evidence="3" key="1">
    <citation type="submission" date="2016-10" db="EMBL/GenBank/DDBJ databases">
        <authorList>
            <person name="Varghese N."/>
            <person name="Submissions S."/>
        </authorList>
    </citation>
    <scope>NUCLEOTIDE SEQUENCE [LARGE SCALE GENOMIC DNA]</scope>
    <source>
        <strain evidence="3">CCM 7469</strain>
    </source>
</reference>
<dbReference type="NCBIfam" id="TIGR02281">
    <property type="entry name" value="clan_AA_DTGA"/>
    <property type="match status" value="1"/>
</dbReference>
<keyword evidence="2" id="KW-0645">Protease</keyword>
<dbReference type="EMBL" id="FNDS01000005">
    <property type="protein sequence ID" value="SDI02253.1"/>
    <property type="molecule type" value="Genomic_DNA"/>
</dbReference>